<name>A0ABW1T4U0_9ACTN</name>
<evidence type="ECO:0000256" key="2">
    <source>
        <dbReference type="ARBA" id="ARBA00023125"/>
    </source>
</evidence>
<dbReference type="Proteomes" id="UP001596138">
    <property type="component" value="Unassembled WGS sequence"/>
</dbReference>
<dbReference type="PROSITE" id="PS50995">
    <property type="entry name" value="HTH_MARR_2"/>
    <property type="match status" value="1"/>
</dbReference>
<dbReference type="SUPFAM" id="SSF46785">
    <property type="entry name" value="Winged helix' DNA-binding domain"/>
    <property type="match status" value="1"/>
</dbReference>
<dbReference type="InterPro" id="IPR000835">
    <property type="entry name" value="HTH_MarR-typ"/>
</dbReference>
<dbReference type="InterPro" id="IPR036388">
    <property type="entry name" value="WH-like_DNA-bd_sf"/>
</dbReference>
<organism evidence="5 6">
    <name type="scientific">Longivirga aurantiaca</name>
    <dbReference type="NCBI Taxonomy" id="1837743"/>
    <lineage>
        <taxon>Bacteria</taxon>
        <taxon>Bacillati</taxon>
        <taxon>Actinomycetota</taxon>
        <taxon>Actinomycetes</taxon>
        <taxon>Sporichthyales</taxon>
        <taxon>Sporichthyaceae</taxon>
        <taxon>Longivirga</taxon>
    </lineage>
</organism>
<dbReference type="Pfam" id="PF01047">
    <property type="entry name" value="MarR"/>
    <property type="match status" value="1"/>
</dbReference>
<evidence type="ECO:0000313" key="5">
    <source>
        <dbReference type="EMBL" id="MFC6239747.1"/>
    </source>
</evidence>
<dbReference type="SMART" id="SM00347">
    <property type="entry name" value="HTH_MARR"/>
    <property type="match status" value="1"/>
</dbReference>
<dbReference type="InterPro" id="IPR036390">
    <property type="entry name" value="WH_DNA-bd_sf"/>
</dbReference>
<keyword evidence="1" id="KW-0805">Transcription regulation</keyword>
<dbReference type="EMBL" id="JBHSTI010000071">
    <property type="protein sequence ID" value="MFC6239747.1"/>
    <property type="molecule type" value="Genomic_DNA"/>
</dbReference>
<proteinExistence type="predicted"/>
<dbReference type="Gene3D" id="1.10.10.10">
    <property type="entry name" value="Winged helix-like DNA-binding domain superfamily/Winged helix DNA-binding domain"/>
    <property type="match status" value="1"/>
</dbReference>
<comment type="caution">
    <text evidence="5">The sequence shown here is derived from an EMBL/GenBank/DDBJ whole genome shotgun (WGS) entry which is preliminary data.</text>
</comment>
<keyword evidence="6" id="KW-1185">Reference proteome</keyword>
<evidence type="ECO:0000256" key="3">
    <source>
        <dbReference type="ARBA" id="ARBA00023163"/>
    </source>
</evidence>
<dbReference type="InterPro" id="IPR052526">
    <property type="entry name" value="HTH-type_Bedaq_tolerance"/>
</dbReference>
<keyword evidence="3" id="KW-0804">Transcription</keyword>
<keyword evidence="2" id="KW-0238">DNA-binding</keyword>
<dbReference type="InterPro" id="IPR023187">
    <property type="entry name" value="Tscrpt_reg_MarR-type_CS"/>
</dbReference>
<dbReference type="PANTHER" id="PTHR39515:SF2">
    <property type="entry name" value="HTH-TYPE TRANSCRIPTIONAL REGULATOR RV0880"/>
    <property type="match status" value="1"/>
</dbReference>
<dbReference type="PROSITE" id="PS01117">
    <property type="entry name" value="HTH_MARR_1"/>
    <property type="match status" value="1"/>
</dbReference>
<sequence length="144" mass="15654">MSPSPAVTADLAHDLRLATMRLARRLRQQRADHGIPLGQISVLATLDRLGPLTPGALAQHEQVRPPTMTKVLANLAEAGLVDRVADPADGRQQLVSLTPKAAKMLREDRRRRDEWLATHLVGLTSQQREALAAALPVLEVLADS</sequence>
<dbReference type="PANTHER" id="PTHR39515">
    <property type="entry name" value="CONSERVED PROTEIN"/>
    <property type="match status" value="1"/>
</dbReference>
<evidence type="ECO:0000256" key="1">
    <source>
        <dbReference type="ARBA" id="ARBA00023015"/>
    </source>
</evidence>
<dbReference type="RefSeq" id="WP_386769056.1">
    <property type="nucleotide sequence ID" value="NZ_JBHSTI010000071.1"/>
</dbReference>
<protein>
    <submittedName>
        <fullName evidence="5">MarR family winged helix-turn-helix transcriptional regulator</fullName>
    </submittedName>
</protein>
<evidence type="ECO:0000259" key="4">
    <source>
        <dbReference type="PROSITE" id="PS50995"/>
    </source>
</evidence>
<accession>A0ABW1T4U0</accession>
<feature type="domain" description="HTH marR-type" evidence="4">
    <location>
        <begin position="8"/>
        <end position="140"/>
    </location>
</feature>
<evidence type="ECO:0000313" key="6">
    <source>
        <dbReference type="Proteomes" id="UP001596138"/>
    </source>
</evidence>
<reference evidence="6" key="1">
    <citation type="journal article" date="2019" name="Int. J. Syst. Evol. Microbiol.">
        <title>The Global Catalogue of Microorganisms (GCM) 10K type strain sequencing project: providing services to taxonomists for standard genome sequencing and annotation.</title>
        <authorList>
            <consortium name="The Broad Institute Genomics Platform"/>
            <consortium name="The Broad Institute Genome Sequencing Center for Infectious Disease"/>
            <person name="Wu L."/>
            <person name="Ma J."/>
        </authorList>
    </citation>
    <scope>NUCLEOTIDE SEQUENCE [LARGE SCALE GENOMIC DNA]</scope>
    <source>
        <strain evidence="6">CGMCC 4.7317</strain>
    </source>
</reference>
<gene>
    <name evidence="5" type="ORF">ACFQGU_17890</name>
</gene>